<keyword evidence="3" id="KW-0732">Signal</keyword>
<dbReference type="InterPro" id="IPR029052">
    <property type="entry name" value="Metallo-depent_PP-like"/>
</dbReference>
<evidence type="ECO:0000256" key="1">
    <source>
        <dbReference type="ARBA" id="ARBA00004613"/>
    </source>
</evidence>
<evidence type="ECO:0000256" key="3">
    <source>
        <dbReference type="ARBA" id="ARBA00022729"/>
    </source>
</evidence>
<dbReference type="InterPro" id="IPR039331">
    <property type="entry name" value="PAPs-like"/>
</dbReference>
<dbReference type="Gene3D" id="3.60.21.10">
    <property type="match status" value="1"/>
</dbReference>
<comment type="caution">
    <text evidence="7">The sequence shown here is derived from an EMBL/GenBank/DDBJ whole genome shotgun (WGS) entry which is preliminary data.</text>
</comment>
<dbReference type="EMBL" id="VLLP01000001">
    <property type="protein sequence ID" value="TWJ26839.1"/>
    <property type="molecule type" value="Genomic_DNA"/>
</dbReference>
<accession>A0A562W988</accession>
<reference evidence="7 8" key="1">
    <citation type="submission" date="2019-07" db="EMBL/GenBank/DDBJ databases">
        <title>R&amp;d 2014.</title>
        <authorList>
            <person name="Klenk H.-P."/>
        </authorList>
    </citation>
    <scope>NUCLEOTIDE SEQUENCE [LARGE SCALE GENOMIC DNA]</scope>
    <source>
        <strain evidence="7 8">DSM 43912</strain>
    </source>
</reference>
<keyword evidence="4" id="KW-0812">Transmembrane</keyword>
<keyword evidence="4" id="KW-1133">Transmembrane helix</keyword>
<feature type="domain" description="Carbohydrate-binding module family 96" evidence="6">
    <location>
        <begin position="64"/>
        <end position="213"/>
    </location>
</feature>
<dbReference type="PANTHER" id="PTHR22953:SF153">
    <property type="entry name" value="PURPLE ACID PHOSPHATASE"/>
    <property type="match status" value="1"/>
</dbReference>
<dbReference type="GO" id="GO:0005576">
    <property type="term" value="C:extracellular region"/>
    <property type="evidence" value="ECO:0007669"/>
    <property type="project" value="UniProtKB-SubCell"/>
</dbReference>
<name>A0A562W988_9ACTN</name>
<dbReference type="GO" id="GO:0003993">
    <property type="term" value="F:acid phosphatase activity"/>
    <property type="evidence" value="ECO:0007669"/>
    <property type="project" value="InterPro"/>
</dbReference>
<dbReference type="PANTHER" id="PTHR22953">
    <property type="entry name" value="ACID PHOSPHATASE RELATED"/>
    <property type="match status" value="1"/>
</dbReference>
<evidence type="ECO:0000256" key="4">
    <source>
        <dbReference type="SAM" id="Phobius"/>
    </source>
</evidence>
<gene>
    <name evidence="7" type="ORF">JD81_00321</name>
</gene>
<protein>
    <submittedName>
        <fullName evidence="7">Calcineurin-like phosphoesterase family protein</fullName>
    </submittedName>
</protein>
<proteinExistence type="predicted"/>
<sequence>MPHQPGGVTWCLVRDGSGVDWHPKPTKGWRQVHRSRYAAALVLAILAGTLTFAPPVRANGNFVFYPTNDSYVSASAPNSNFDSQPVLAVAGSPTRISYLKFSVTGLLDPVIHARLRIHVSTIPDAGSRTGGTVQRSETGWLETSLTYTNRPALIGSPLGAYGQVTANTWYDVEVTAAVINNGIVSFGISSADANGAYYDNRESGSTAPQLLVETGIPGTGENVLLAAGDIASCDRDTDEQTARILDREPGTVAALGDLVYEQGTPAEFANCYGPTWGRHKARTKPAVGNHEYLTADAAGYFGYFGAAAGRPDEGWYSYDMPAGGWHIIVLNSNCSKVGGCHVGSPQERWLQADLAANPARCTLAYWHHPIFSSGDRERAELLPLFQALYDADVEILLTGHAHQYERFAPQTPTRVDDPVQGIRQFVVGTGGRSLQPDFGTIVPNSEIRNGTTYGVLKLTLVPGIYQWRFLPVANQTFTDSGAGTCH</sequence>
<evidence type="ECO:0000259" key="6">
    <source>
        <dbReference type="Pfam" id="PF24517"/>
    </source>
</evidence>
<dbReference type="Proteomes" id="UP000319728">
    <property type="component" value="Unassembled WGS sequence"/>
</dbReference>
<keyword evidence="2" id="KW-0964">Secreted</keyword>
<dbReference type="AlphaFoldDB" id="A0A562W988"/>
<feature type="transmembrane region" description="Helical" evidence="4">
    <location>
        <begin position="37"/>
        <end position="56"/>
    </location>
</feature>
<evidence type="ECO:0000313" key="7">
    <source>
        <dbReference type="EMBL" id="TWJ26839.1"/>
    </source>
</evidence>
<dbReference type="InterPro" id="IPR055372">
    <property type="entry name" value="CBM96"/>
</dbReference>
<dbReference type="InterPro" id="IPR004843">
    <property type="entry name" value="Calcineurin-like_PHP"/>
</dbReference>
<keyword evidence="8" id="KW-1185">Reference proteome</keyword>
<evidence type="ECO:0000256" key="2">
    <source>
        <dbReference type="ARBA" id="ARBA00022525"/>
    </source>
</evidence>
<comment type="subcellular location">
    <subcellularLocation>
        <location evidence="1">Secreted</location>
    </subcellularLocation>
</comment>
<organism evidence="7 8">
    <name type="scientific">Micromonospora sagamiensis</name>
    <dbReference type="NCBI Taxonomy" id="47875"/>
    <lineage>
        <taxon>Bacteria</taxon>
        <taxon>Bacillati</taxon>
        <taxon>Actinomycetota</taxon>
        <taxon>Actinomycetes</taxon>
        <taxon>Micromonosporales</taxon>
        <taxon>Micromonosporaceae</taxon>
        <taxon>Micromonospora</taxon>
    </lineage>
</organism>
<dbReference type="NCBIfam" id="NF033679">
    <property type="entry name" value="DNRLRE_dom"/>
    <property type="match status" value="1"/>
</dbReference>
<dbReference type="SUPFAM" id="SSF56300">
    <property type="entry name" value="Metallo-dependent phosphatases"/>
    <property type="match status" value="1"/>
</dbReference>
<feature type="domain" description="Calcineurin-like phosphoesterase" evidence="5">
    <location>
        <begin position="225"/>
        <end position="404"/>
    </location>
</feature>
<evidence type="ECO:0000313" key="8">
    <source>
        <dbReference type="Proteomes" id="UP000319728"/>
    </source>
</evidence>
<keyword evidence="4" id="KW-0472">Membrane</keyword>
<evidence type="ECO:0000259" key="5">
    <source>
        <dbReference type="Pfam" id="PF00149"/>
    </source>
</evidence>
<dbReference type="Pfam" id="PF00149">
    <property type="entry name" value="Metallophos"/>
    <property type="match status" value="1"/>
</dbReference>
<dbReference type="Pfam" id="PF24517">
    <property type="entry name" value="CBM96"/>
    <property type="match status" value="1"/>
</dbReference>